<sequence>MVLFPSLIPCLVLTLQIAPCSSKLSKLEIDEQFHSPEGCIPYKELPKFYNHNIRRPDIQTPNWCKQLVPTNLTSKPETSKAFEISTLQFKLSSYINATVRPIGNNQPLKEVYMVARSIDIVTKEFSRIVGRFVPTDNTHLVCCNYIDRNAIIIFPEGSPTATVRWWPDGDFMGLFVFQATVINEQGQFWTNVQSNVTIAFY</sequence>
<reference evidence="3" key="1">
    <citation type="submission" date="2021-06" db="EMBL/GenBank/DDBJ databases">
        <authorList>
            <person name="Hodson N. C."/>
            <person name="Mongue J. A."/>
            <person name="Jaron S. K."/>
        </authorList>
    </citation>
    <scope>NUCLEOTIDE SEQUENCE</scope>
</reference>
<protein>
    <recommendedName>
        <fullName evidence="2">Reelin domain-containing protein</fullName>
    </recommendedName>
</protein>
<dbReference type="Proteomes" id="UP000708208">
    <property type="component" value="Unassembled WGS sequence"/>
</dbReference>
<proteinExistence type="predicted"/>
<feature type="signal peptide" evidence="1">
    <location>
        <begin position="1"/>
        <end position="22"/>
    </location>
</feature>
<dbReference type="InterPro" id="IPR002861">
    <property type="entry name" value="Reeler_dom"/>
</dbReference>
<feature type="domain" description="Reelin" evidence="2">
    <location>
        <begin position="64"/>
        <end position="190"/>
    </location>
</feature>
<gene>
    <name evidence="3" type="ORF">AFUS01_LOCUS28814</name>
</gene>
<organism evidence="3 4">
    <name type="scientific">Allacma fusca</name>
    <dbReference type="NCBI Taxonomy" id="39272"/>
    <lineage>
        <taxon>Eukaryota</taxon>
        <taxon>Metazoa</taxon>
        <taxon>Ecdysozoa</taxon>
        <taxon>Arthropoda</taxon>
        <taxon>Hexapoda</taxon>
        <taxon>Collembola</taxon>
        <taxon>Symphypleona</taxon>
        <taxon>Sminthuridae</taxon>
        <taxon>Allacma</taxon>
    </lineage>
</organism>
<feature type="chain" id="PRO_5035164880" description="Reelin domain-containing protein" evidence="1">
    <location>
        <begin position="23"/>
        <end position="201"/>
    </location>
</feature>
<comment type="caution">
    <text evidence="3">The sequence shown here is derived from an EMBL/GenBank/DDBJ whole genome shotgun (WGS) entry which is preliminary data.</text>
</comment>
<keyword evidence="1" id="KW-0732">Signal</keyword>
<dbReference type="EMBL" id="CAJVCH010417418">
    <property type="protein sequence ID" value="CAG7818301.1"/>
    <property type="molecule type" value="Genomic_DNA"/>
</dbReference>
<name>A0A8J2KR96_9HEXA</name>
<evidence type="ECO:0000313" key="3">
    <source>
        <dbReference type="EMBL" id="CAG7818301.1"/>
    </source>
</evidence>
<evidence type="ECO:0000259" key="2">
    <source>
        <dbReference type="Pfam" id="PF02014"/>
    </source>
</evidence>
<dbReference type="AlphaFoldDB" id="A0A8J2KR96"/>
<dbReference type="Pfam" id="PF02014">
    <property type="entry name" value="Reeler"/>
    <property type="match status" value="1"/>
</dbReference>
<evidence type="ECO:0000313" key="4">
    <source>
        <dbReference type="Proteomes" id="UP000708208"/>
    </source>
</evidence>
<accession>A0A8J2KR96</accession>
<keyword evidence="4" id="KW-1185">Reference proteome</keyword>
<evidence type="ECO:0000256" key="1">
    <source>
        <dbReference type="SAM" id="SignalP"/>
    </source>
</evidence>